<dbReference type="EMBL" id="JARTLD010000009">
    <property type="protein sequence ID" value="MED5016430.1"/>
    <property type="molecule type" value="Genomic_DNA"/>
</dbReference>
<comment type="caution">
    <text evidence="1">The sequence shown here is derived from an EMBL/GenBank/DDBJ whole genome shotgun (WGS) entry which is preliminary data.</text>
</comment>
<dbReference type="PIRSF" id="PIRSF000812">
    <property type="entry name" value="AAD"/>
    <property type="match status" value="1"/>
</dbReference>
<proteinExistence type="predicted"/>
<name>A0ABU6PQZ7_9BACL</name>
<reference evidence="1 2" key="1">
    <citation type="submission" date="2023-03" db="EMBL/GenBank/DDBJ databases">
        <title>Bacillus Genome Sequencing.</title>
        <authorList>
            <person name="Dunlap C."/>
        </authorList>
    </citation>
    <scope>NUCLEOTIDE SEQUENCE [LARGE SCALE GENOMIC DNA]</scope>
    <source>
        <strain evidence="1 2">NRS-52</strain>
    </source>
</reference>
<dbReference type="Gene3D" id="3.30.460.10">
    <property type="entry name" value="Beta Polymerase, domain 2"/>
    <property type="match status" value="1"/>
</dbReference>
<keyword evidence="2" id="KW-1185">Reference proteome</keyword>
<dbReference type="RefSeq" id="WP_328275498.1">
    <property type="nucleotide sequence ID" value="NZ_JARTLD010000009.1"/>
</dbReference>
<evidence type="ECO:0000313" key="2">
    <source>
        <dbReference type="Proteomes" id="UP001343257"/>
    </source>
</evidence>
<dbReference type="InterPro" id="IPR007530">
    <property type="entry name" value="Aminoglycoside_adenylylTfrase"/>
</dbReference>
<dbReference type="Gene3D" id="1.20.120.330">
    <property type="entry name" value="Nucleotidyltransferases domain 2"/>
    <property type="match status" value="1"/>
</dbReference>
<dbReference type="Proteomes" id="UP001343257">
    <property type="component" value="Unassembled WGS sequence"/>
</dbReference>
<dbReference type="SUPFAM" id="SSF81631">
    <property type="entry name" value="PAP/OAS1 substrate-binding domain"/>
    <property type="match status" value="1"/>
</dbReference>
<dbReference type="InterPro" id="IPR043519">
    <property type="entry name" value="NT_sf"/>
</dbReference>
<sequence>MRTQSEMMDLILNVAAKDERIRAVGMNGSRTNPNAPADPFQDYDIVYLVTEMDTFLQNPSWVEVFGDRIIMQTPEDMSMFPPTLGDRFSYLMLFKDGNRIDLMLVPMSEKETYCREDKLTVILLDKDQALPEVAAPTDVDYWVGRPSAAFFADCCNEFWWVSTYVAKGLWRKEFLYAQDHLQKVMRPMMIQMLEWQVGIQTDFSVSTGKNGKYLQNYLTKQSWNELLTTYPGGSYEDVWKALFATCCLFRSTAHFVADHFGFDYPKEDDHQVTMYLKRVQSLPSDASEIY</sequence>
<organism evidence="1 2">
    <name type="scientific">Paenibacillus chibensis</name>
    <dbReference type="NCBI Taxonomy" id="59846"/>
    <lineage>
        <taxon>Bacteria</taxon>
        <taxon>Bacillati</taxon>
        <taxon>Bacillota</taxon>
        <taxon>Bacilli</taxon>
        <taxon>Bacillales</taxon>
        <taxon>Paenibacillaceae</taxon>
        <taxon>Paenibacillus</taxon>
    </lineage>
</organism>
<protein>
    <submittedName>
        <fullName evidence="1">Aminoglycoside 6-adenylyltransferase</fullName>
    </submittedName>
</protein>
<dbReference type="SUPFAM" id="SSF81301">
    <property type="entry name" value="Nucleotidyltransferase"/>
    <property type="match status" value="1"/>
</dbReference>
<gene>
    <name evidence="1" type="ORF">P9847_03800</name>
</gene>
<dbReference type="Pfam" id="PF04439">
    <property type="entry name" value="Adenyl_transf"/>
    <property type="match status" value="1"/>
</dbReference>
<accession>A0ABU6PQZ7</accession>
<evidence type="ECO:0000313" key="1">
    <source>
        <dbReference type="EMBL" id="MED5016430.1"/>
    </source>
</evidence>